<proteinExistence type="predicted"/>
<gene>
    <name evidence="2" type="ORF">NQ318_012917</name>
</gene>
<name>A0AAV8X7V9_9CUCU</name>
<comment type="caution">
    <text evidence="2">The sequence shown here is derived from an EMBL/GenBank/DDBJ whole genome shotgun (WGS) entry which is preliminary data.</text>
</comment>
<accession>A0AAV8X7V9</accession>
<feature type="compositionally biased region" description="Polar residues" evidence="1">
    <location>
        <begin position="1"/>
        <end position="34"/>
    </location>
</feature>
<reference evidence="2" key="1">
    <citation type="journal article" date="2023" name="Insect Mol. Biol.">
        <title>Genome sequencing provides insights into the evolution of gene families encoding plant cell wall-degrading enzymes in longhorned beetles.</title>
        <authorList>
            <person name="Shin N.R."/>
            <person name="Okamura Y."/>
            <person name="Kirsch R."/>
            <person name="Pauchet Y."/>
        </authorList>
    </citation>
    <scope>NUCLEOTIDE SEQUENCE</scope>
    <source>
        <strain evidence="2">AMC_N1</strain>
    </source>
</reference>
<protein>
    <submittedName>
        <fullName evidence="2">Uncharacterized protein</fullName>
    </submittedName>
</protein>
<dbReference type="AlphaFoldDB" id="A0AAV8X7V9"/>
<feature type="region of interest" description="Disordered" evidence="1">
    <location>
        <begin position="1"/>
        <end position="37"/>
    </location>
</feature>
<evidence type="ECO:0000256" key="1">
    <source>
        <dbReference type="SAM" id="MobiDB-lite"/>
    </source>
</evidence>
<sequence>MIWNTTISSAIHAGNSQSGRTSKATRPSRGNSSVCKAPGEKMAITPRAIIRAGSNPACGNWHLSQGLVAWFHLSGYVNSQNMRVWSSYNPHFYIETLLHSQKLECGPL</sequence>
<organism evidence="2 3">
    <name type="scientific">Aromia moschata</name>
    <dbReference type="NCBI Taxonomy" id="1265417"/>
    <lineage>
        <taxon>Eukaryota</taxon>
        <taxon>Metazoa</taxon>
        <taxon>Ecdysozoa</taxon>
        <taxon>Arthropoda</taxon>
        <taxon>Hexapoda</taxon>
        <taxon>Insecta</taxon>
        <taxon>Pterygota</taxon>
        <taxon>Neoptera</taxon>
        <taxon>Endopterygota</taxon>
        <taxon>Coleoptera</taxon>
        <taxon>Polyphaga</taxon>
        <taxon>Cucujiformia</taxon>
        <taxon>Chrysomeloidea</taxon>
        <taxon>Cerambycidae</taxon>
        <taxon>Cerambycinae</taxon>
        <taxon>Callichromatini</taxon>
        <taxon>Aromia</taxon>
    </lineage>
</organism>
<dbReference type="EMBL" id="JAPWTK010001026">
    <property type="protein sequence ID" value="KAJ8934538.1"/>
    <property type="molecule type" value="Genomic_DNA"/>
</dbReference>
<dbReference type="Proteomes" id="UP001162162">
    <property type="component" value="Unassembled WGS sequence"/>
</dbReference>
<evidence type="ECO:0000313" key="3">
    <source>
        <dbReference type="Proteomes" id="UP001162162"/>
    </source>
</evidence>
<keyword evidence="3" id="KW-1185">Reference proteome</keyword>
<evidence type="ECO:0000313" key="2">
    <source>
        <dbReference type="EMBL" id="KAJ8934538.1"/>
    </source>
</evidence>